<proteinExistence type="predicted"/>
<keyword evidence="1" id="KW-1133">Transmembrane helix</keyword>
<evidence type="ECO:0000313" key="2">
    <source>
        <dbReference type="EMBL" id="CAI37048.1"/>
    </source>
</evidence>
<keyword evidence="3" id="KW-1185">Reference proteome</keyword>
<reference evidence="2 3" key="1">
    <citation type="journal article" date="2005" name="J. Bacteriol.">
        <title>Complete genome sequence and analysis of the multiresistant nosocomial pathogen Corynebacterium jeikeium K411, a lipid-requiring bacterium of the human skin flora.</title>
        <authorList>
            <person name="Tauch A."/>
            <person name="Kaiser O."/>
            <person name="Hain T."/>
            <person name="Goesmann A."/>
            <person name="Weisshaar B."/>
            <person name="Albersmeier A."/>
            <person name="Bekel T."/>
            <person name="Bischoff N."/>
            <person name="Brune I."/>
            <person name="Chakraborty T."/>
            <person name="Kalinowski J."/>
            <person name="Meyer F."/>
            <person name="Rupp O."/>
            <person name="Schneiker S."/>
            <person name="Viehoever P."/>
            <person name="Puehler A."/>
        </authorList>
    </citation>
    <scope>NUCLEOTIDE SEQUENCE [LARGE SCALE GENOMIC DNA]</scope>
    <source>
        <strain evidence="2 3">K411</strain>
    </source>
</reference>
<evidence type="ECO:0000256" key="1">
    <source>
        <dbReference type="SAM" id="Phobius"/>
    </source>
</evidence>
<dbReference type="AlphaFoldDB" id="Q4JVV9"/>
<dbReference type="Proteomes" id="UP000000545">
    <property type="component" value="Chromosome"/>
</dbReference>
<dbReference type="KEGG" id="cjk:jk0884"/>
<feature type="transmembrane region" description="Helical" evidence="1">
    <location>
        <begin position="6"/>
        <end position="27"/>
    </location>
</feature>
<name>Q4JVV9_CORJK</name>
<dbReference type="STRING" id="306537.jk0884"/>
<keyword evidence="1" id="KW-0472">Membrane</keyword>
<accession>Q4JVV9</accession>
<keyword evidence="1" id="KW-0812">Transmembrane</keyword>
<dbReference type="EMBL" id="CR931997">
    <property type="protein sequence ID" value="CAI37048.1"/>
    <property type="molecule type" value="Genomic_DNA"/>
</dbReference>
<protein>
    <submittedName>
        <fullName evidence="2">Uncharacterized protein</fullName>
    </submittedName>
</protein>
<gene>
    <name evidence="2" type="ordered locus">jk0884</name>
</gene>
<sequence length="30" mass="3002">MIELIANFFQGLVNLIGGALAGLAGLISGK</sequence>
<evidence type="ECO:0000313" key="3">
    <source>
        <dbReference type="Proteomes" id="UP000000545"/>
    </source>
</evidence>
<dbReference type="HOGENOM" id="CLU_3403018_0_0_11"/>
<organism evidence="2 3">
    <name type="scientific">Corynebacterium jeikeium (strain K411)</name>
    <dbReference type="NCBI Taxonomy" id="306537"/>
    <lineage>
        <taxon>Bacteria</taxon>
        <taxon>Bacillati</taxon>
        <taxon>Actinomycetota</taxon>
        <taxon>Actinomycetes</taxon>
        <taxon>Mycobacteriales</taxon>
        <taxon>Corynebacteriaceae</taxon>
        <taxon>Corynebacterium</taxon>
    </lineage>
</organism>